<dbReference type="InterPro" id="IPR030960">
    <property type="entry name" value="DHQS/DOIS_N"/>
</dbReference>
<keyword evidence="11" id="KW-1185">Reference proteome</keyword>
<proteinExistence type="predicted"/>
<dbReference type="EMBL" id="LT629777">
    <property type="protein sequence ID" value="SDT32532.1"/>
    <property type="molecule type" value="Genomic_DNA"/>
</dbReference>
<feature type="domain" description="3-dehydroquinate synthase N-terminal" evidence="8">
    <location>
        <begin position="91"/>
        <end position="203"/>
    </location>
</feature>
<evidence type="ECO:0000256" key="1">
    <source>
        <dbReference type="ARBA" id="ARBA00001911"/>
    </source>
</evidence>
<keyword evidence="7" id="KW-0170">Cobalt</keyword>
<dbReference type="GO" id="GO:0009073">
    <property type="term" value="P:aromatic amino acid family biosynthetic process"/>
    <property type="evidence" value="ECO:0007669"/>
    <property type="project" value="InterPro"/>
</dbReference>
<dbReference type="InterPro" id="IPR056179">
    <property type="entry name" value="DHQS_C"/>
</dbReference>
<dbReference type="GO" id="GO:0000166">
    <property type="term" value="F:nucleotide binding"/>
    <property type="evidence" value="ECO:0007669"/>
    <property type="project" value="UniProtKB-KW"/>
</dbReference>
<dbReference type="CDD" id="cd08199">
    <property type="entry name" value="EEVS"/>
    <property type="match status" value="1"/>
</dbReference>
<keyword evidence="5" id="KW-0520">NAD</keyword>
<dbReference type="Gene3D" id="3.40.50.1970">
    <property type="match status" value="1"/>
</dbReference>
<name>A0A1H1ZGA5_9PSED</name>
<dbReference type="GO" id="GO:0046872">
    <property type="term" value="F:metal ion binding"/>
    <property type="evidence" value="ECO:0007669"/>
    <property type="project" value="UniProtKB-KW"/>
</dbReference>
<feature type="domain" description="3-dehydroquinate synthase C-terminal" evidence="9">
    <location>
        <begin position="205"/>
        <end position="345"/>
    </location>
</feature>
<evidence type="ECO:0000313" key="10">
    <source>
        <dbReference type="EMBL" id="SDT32532.1"/>
    </source>
</evidence>
<sequence length="394" mass="43720">MEVLSNHPCADNHPICQQWIIKGSRSVEYSVIETPNLFDSTNVNVAVCGSPASSMFYDKRLIFIDNEVLTLHGPRIRQFFDAFEGEYLIVSIHITERLKDYSMVENILQHMVNFGVSRKDEPIIAIGGGCLMDVVGMAASLYRRGVPYIRIPTTLLGIVDAAVGIKTGSNFGTHKNRVGSYYAPVCALLDTSFLETLPPRHIKNGMAEILKMAIIADQTLFTVIEKNVEHLMADHLAQSPLSLGVVRSAVHGMLKELEPNLWESDLQRLVDFGHTLSPVFEMKAVDTLLHGEAVAVDMCISTLVAANRKLLDPRQALRIIELTQKIGLPITHPTCTSTNIAQALAEIVKHRDGLQRMPVPIEIGRATFLHDVTAPECIHACEQLRNIAQQYRPV</sequence>
<dbReference type="Pfam" id="PF24621">
    <property type="entry name" value="DHQS_C"/>
    <property type="match status" value="1"/>
</dbReference>
<keyword evidence="3" id="KW-0479">Metal-binding</keyword>
<reference evidence="11" key="1">
    <citation type="submission" date="2016-10" db="EMBL/GenBank/DDBJ databases">
        <authorList>
            <person name="Varghese N."/>
            <person name="Submissions S."/>
        </authorList>
    </citation>
    <scope>NUCLEOTIDE SEQUENCE [LARGE SCALE GENOMIC DNA]</scope>
    <source>
        <strain evidence="11">ATCC 23835</strain>
    </source>
</reference>
<evidence type="ECO:0000256" key="2">
    <source>
        <dbReference type="ARBA" id="ARBA00001941"/>
    </source>
</evidence>
<dbReference type="InterPro" id="IPR050071">
    <property type="entry name" value="Dehydroquinate_synthase"/>
</dbReference>
<comment type="cofactor">
    <cofactor evidence="1">
        <name>NAD(+)</name>
        <dbReference type="ChEBI" id="CHEBI:57540"/>
    </cofactor>
</comment>
<dbReference type="RefSeq" id="WP_232000393.1">
    <property type="nucleotide sequence ID" value="NZ_LT629777.1"/>
</dbReference>
<dbReference type="SUPFAM" id="SSF56796">
    <property type="entry name" value="Dehydroquinate synthase-like"/>
    <property type="match status" value="1"/>
</dbReference>
<dbReference type="GO" id="GO:0003856">
    <property type="term" value="F:3-dehydroquinate synthase activity"/>
    <property type="evidence" value="ECO:0007669"/>
    <property type="project" value="TreeGrafter"/>
</dbReference>
<gene>
    <name evidence="10" type="ORF">SAMN05216598_5049</name>
</gene>
<dbReference type="PANTHER" id="PTHR43622:SF3">
    <property type="entry name" value="2-EPI-5-EPI-VALIOLONE SYNTHASE"/>
    <property type="match status" value="1"/>
</dbReference>
<evidence type="ECO:0000256" key="3">
    <source>
        <dbReference type="ARBA" id="ARBA00022723"/>
    </source>
</evidence>
<dbReference type="PANTHER" id="PTHR43622">
    <property type="entry name" value="3-DEHYDROQUINATE SYNTHASE"/>
    <property type="match status" value="1"/>
</dbReference>
<dbReference type="Gene3D" id="1.20.1090.10">
    <property type="entry name" value="Dehydroquinate synthase-like - alpha domain"/>
    <property type="match status" value="1"/>
</dbReference>
<dbReference type="InterPro" id="IPR035872">
    <property type="entry name" value="EEVS-like"/>
</dbReference>
<keyword evidence="4" id="KW-0547">Nucleotide-binding</keyword>
<accession>A0A1H1ZGA5</accession>
<evidence type="ECO:0000256" key="6">
    <source>
        <dbReference type="ARBA" id="ARBA00023239"/>
    </source>
</evidence>
<dbReference type="AlphaFoldDB" id="A0A1H1ZGA5"/>
<protein>
    <submittedName>
        <fullName evidence="10">3-dehydroquinate synthase</fullName>
    </submittedName>
</protein>
<evidence type="ECO:0000256" key="5">
    <source>
        <dbReference type="ARBA" id="ARBA00023027"/>
    </source>
</evidence>
<dbReference type="GO" id="GO:0017000">
    <property type="term" value="P:antibiotic biosynthetic process"/>
    <property type="evidence" value="ECO:0007669"/>
    <property type="project" value="InterPro"/>
</dbReference>
<dbReference type="GeneID" id="300209908"/>
<dbReference type="Proteomes" id="UP000199524">
    <property type="component" value="Chromosome I"/>
</dbReference>
<evidence type="ECO:0000259" key="8">
    <source>
        <dbReference type="Pfam" id="PF01761"/>
    </source>
</evidence>
<evidence type="ECO:0000313" key="11">
    <source>
        <dbReference type="Proteomes" id="UP000199524"/>
    </source>
</evidence>
<dbReference type="InterPro" id="IPR030963">
    <property type="entry name" value="DHQ_synth_fam"/>
</dbReference>
<dbReference type="PIRSF" id="PIRSF001455">
    <property type="entry name" value="DHQ_synth"/>
    <property type="match status" value="1"/>
</dbReference>
<organism evidence="10 11">
    <name type="scientific">Pseudomonas asplenii</name>
    <dbReference type="NCBI Taxonomy" id="53407"/>
    <lineage>
        <taxon>Bacteria</taxon>
        <taxon>Pseudomonadati</taxon>
        <taxon>Pseudomonadota</taxon>
        <taxon>Gammaproteobacteria</taxon>
        <taxon>Pseudomonadales</taxon>
        <taxon>Pseudomonadaceae</taxon>
        <taxon>Pseudomonas</taxon>
    </lineage>
</organism>
<evidence type="ECO:0000256" key="7">
    <source>
        <dbReference type="ARBA" id="ARBA00023285"/>
    </source>
</evidence>
<comment type="cofactor">
    <cofactor evidence="2">
        <name>Co(2+)</name>
        <dbReference type="ChEBI" id="CHEBI:48828"/>
    </cofactor>
</comment>
<keyword evidence="6" id="KW-0456">Lyase</keyword>
<evidence type="ECO:0000259" key="9">
    <source>
        <dbReference type="Pfam" id="PF24621"/>
    </source>
</evidence>
<dbReference type="Pfam" id="PF01761">
    <property type="entry name" value="DHQ_synthase"/>
    <property type="match status" value="1"/>
</dbReference>
<evidence type="ECO:0000256" key="4">
    <source>
        <dbReference type="ARBA" id="ARBA00022741"/>
    </source>
</evidence>